<dbReference type="SMART" id="SM00421">
    <property type="entry name" value="HTH_LUXR"/>
    <property type="match status" value="1"/>
</dbReference>
<evidence type="ECO:0000256" key="5">
    <source>
        <dbReference type="PROSITE-ProRule" id="PRU00169"/>
    </source>
</evidence>
<dbReference type="EMBL" id="JWJD01000001">
    <property type="protein sequence ID" value="KIH77217.1"/>
    <property type="molecule type" value="Genomic_DNA"/>
</dbReference>
<evidence type="ECO:0000256" key="4">
    <source>
        <dbReference type="ARBA" id="ARBA00023163"/>
    </source>
</evidence>
<dbReference type="Pfam" id="PF00072">
    <property type="entry name" value="Response_reg"/>
    <property type="match status" value="1"/>
</dbReference>
<evidence type="ECO:0000259" key="7">
    <source>
        <dbReference type="PROSITE" id="PS50110"/>
    </source>
</evidence>
<dbReference type="InterPro" id="IPR039420">
    <property type="entry name" value="WalR-like"/>
</dbReference>
<dbReference type="PRINTS" id="PR00038">
    <property type="entry name" value="HTHLUXR"/>
</dbReference>
<dbReference type="CDD" id="cd06170">
    <property type="entry name" value="LuxR_C_like"/>
    <property type="match status" value="1"/>
</dbReference>
<feature type="modified residue" description="4-aspartylphosphate" evidence="5">
    <location>
        <position position="55"/>
    </location>
</feature>
<dbReference type="SUPFAM" id="SSF46894">
    <property type="entry name" value="C-terminal effector domain of the bipartite response regulators"/>
    <property type="match status" value="1"/>
</dbReference>
<sequence length="214" mass="23336">MPIRILLADDHAVVREGLRTLLEAQGDMKVVGEAGNGREALNKAVLLNPNIILMDIAMPEVSGIDATRMILLQVPAAKILVLSTYHTTEYVSRAMQAGARAFIHKASAGFSVVNAVRAVMKGRLYFSDEIVAPKLKRTGSPVCPKTPLESLSRRERETLQLVVEGNTNATIAEKLNVSQKSVETYRSRLMVKLDIDNVPALVIFALQHGVISLP</sequence>
<keyword evidence="3" id="KW-0238">DNA-binding</keyword>
<dbReference type="InterPro" id="IPR001789">
    <property type="entry name" value="Sig_transdc_resp-reg_receiver"/>
</dbReference>
<dbReference type="AlphaFoldDB" id="A0A0C2HWQ4"/>
<dbReference type="InterPro" id="IPR000792">
    <property type="entry name" value="Tscrpt_reg_LuxR_C"/>
</dbReference>
<gene>
    <name evidence="8" type="ORF">GFER_00105</name>
</gene>
<dbReference type="PROSITE" id="PS50110">
    <property type="entry name" value="RESPONSE_REGULATORY"/>
    <property type="match status" value="1"/>
</dbReference>
<dbReference type="GO" id="GO:0000160">
    <property type="term" value="P:phosphorelay signal transduction system"/>
    <property type="evidence" value="ECO:0007669"/>
    <property type="project" value="InterPro"/>
</dbReference>
<keyword evidence="9" id="KW-1185">Reference proteome</keyword>
<dbReference type="PROSITE" id="PS50043">
    <property type="entry name" value="HTH_LUXR_2"/>
    <property type="match status" value="1"/>
</dbReference>
<dbReference type="InterPro" id="IPR058245">
    <property type="entry name" value="NreC/VraR/RcsB-like_REC"/>
</dbReference>
<dbReference type="PROSITE" id="PS00622">
    <property type="entry name" value="HTH_LUXR_1"/>
    <property type="match status" value="1"/>
</dbReference>
<feature type="domain" description="Response regulatory" evidence="7">
    <location>
        <begin position="4"/>
        <end position="120"/>
    </location>
</feature>
<dbReference type="PANTHER" id="PTHR43214">
    <property type="entry name" value="TWO-COMPONENT RESPONSE REGULATOR"/>
    <property type="match status" value="1"/>
</dbReference>
<evidence type="ECO:0000256" key="3">
    <source>
        <dbReference type="ARBA" id="ARBA00023125"/>
    </source>
</evidence>
<dbReference type="InterPro" id="IPR016032">
    <property type="entry name" value="Sig_transdc_resp-reg_C-effctor"/>
</dbReference>
<keyword evidence="1 5" id="KW-0597">Phosphoprotein</keyword>
<dbReference type="GO" id="GO:0003677">
    <property type="term" value="F:DNA binding"/>
    <property type="evidence" value="ECO:0007669"/>
    <property type="project" value="UniProtKB-KW"/>
</dbReference>
<dbReference type="PANTHER" id="PTHR43214:SF41">
    <property type="entry name" value="NITRATE_NITRITE RESPONSE REGULATOR PROTEIN NARP"/>
    <property type="match status" value="1"/>
</dbReference>
<evidence type="ECO:0000256" key="1">
    <source>
        <dbReference type="ARBA" id="ARBA00022553"/>
    </source>
</evidence>
<protein>
    <submittedName>
        <fullName evidence="8">LuxR family transcriptional regulator</fullName>
    </submittedName>
</protein>
<dbReference type="CDD" id="cd17535">
    <property type="entry name" value="REC_NarL-like"/>
    <property type="match status" value="1"/>
</dbReference>
<dbReference type="SUPFAM" id="SSF52172">
    <property type="entry name" value="CheY-like"/>
    <property type="match status" value="1"/>
</dbReference>
<evidence type="ECO:0000259" key="6">
    <source>
        <dbReference type="PROSITE" id="PS50043"/>
    </source>
</evidence>
<comment type="caution">
    <text evidence="8">The sequence shown here is derived from an EMBL/GenBank/DDBJ whole genome shotgun (WGS) entry which is preliminary data.</text>
</comment>
<dbReference type="RefSeq" id="WP_040094971.1">
    <property type="nucleotide sequence ID" value="NZ_JWJD01000001.1"/>
</dbReference>
<evidence type="ECO:0000313" key="8">
    <source>
        <dbReference type="EMBL" id="KIH77217.1"/>
    </source>
</evidence>
<keyword evidence="4" id="KW-0804">Transcription</keyword>
<organism evidence="8 9">
    <name type="scientific">Geoalkalibacter ferrihydriticus DSM 17813</name>
    <dbReference type="NCBI Taxonomy" id="1121915"/>
    <lineage>
        <taxon>Bacteria</taxon>
        <taxon>Pseudomonadati</taxon>
        <taxon>Thermodesulfobacteriota</taxon>
        <taxon>Desulfuromonadia</taxon>
        <taxon>Desulfuromonadales</taxon>
        <taxon>Geoalkalibacteraceae</taxon>
        <taxon>Geoalkalibacter</taxon>
    </lineage>
</organism>
<dbReference type="SMART" id="SM00448">
    <property type="entry name" value="REC"/>
    <property type="match status" value="1"/>
</dbReference>
<keyword evidence="2" id="KW-0805">Transcription regulation</keyword>
<evidence type="ECO:0000256" key="2">
    <source>
        <dbReference type="ARBA" id="ARBA00023015"/>
    </source>
</evidence>
<feature type="domain" description="HTH luxR-type" evidence="6">
    <location>
        <begin position="144"/>
        <end position="209"/>
    </location>
</feature>
<accession>A0A0C2HWQ4</accession>
<reference evidence="8 9" key="1">
    <citation type="submission" date="2014-12" db="EMBL/GenBank/DDBJ databases">
        <title>Genomes of Geoalkalibacter ferrihydriticus and Geoalkalibacter subterraneus, two haloalkaliphilic metal-reducing members of the Geobacteraceae.</title>
        <authorList>
            <person name="Badalamenti J.P."/>
            <person name="Torres C.I."/>
            <person name="Krajmalnik-Brown R."/>
            <person name="Bond D.R."/>
        </authorList>
    </citation>
    <scope>NUCLEOTIDE SEQUENCE [LARGE SCALE GENOMIC DNA]</scope>
    <source>
        <strain evidence="8 9">DSM 17813</strain>
    </source>
</reference>
<evidence type="ECO:0000313" key="9">
    <source>
        <dbReference type="Proteomes" id="UP000035068"/>
    </source>
</evidence>
<dbReference type="Proteomes" id="UP000035068">
    <property type="component" value="Unassembled WGS sequence"/>
</dbReference>
<proteinExistence type="predicted"/>
<dbReference type="GO" id="GO:0006355">
    <property type="term" value="P:regulation of DNA-templated transcription"/>
    <property type="evidence" value="ECO:0007669"/>
    <property type="project" value="InterPro"/>
</dbReference>
<dbReference type="InterPro" id="IPR011006">
    <property type="entry name" value="CheY-like_superfamily"/>
</dbReference>
<dbReference type="Gene3D" id="3.40.50.2300">
    <property type="match status" value="1"/>
</dbReference>
<dbReference type="Pfam" id="PF00196">
    <property type="entry name" value="GerE"/>
    <property type="match status" value="1"/>
</dbReference>
<name>A0A0C2HWQ4_9BACT</name>